<dbReference type="GO" id="GO:0061630">
    <property type="term" value="F:ubiquitin protein ligase activity"/>
    <property type="evidence" value="ECO:0000318"/>
    <property type="project" value="GO_Central"/>
</dbReference>
<organism evidence="6 7">
    <name type="scientific">Zostera marina</name>
    <name type="common">Eelgrass</name>
    <dbReference type="NCBI Taxonomy" id="29655"/>
    <lineage>
        <taxon>Eukaryota</taxon>
        <taxon>Viridiplantae</taxon>
        <taxon>Streptophyta</taxon>
        <taxon>Embryophyta</taxon>
        <taxon>Tracheophyta</taxon>
        <taxon>Spermatophyta</taxon>
        <taxon>Magnoliopsida</taxon>
        <taxon>Liliopsida</taxon>
        <taxon>Zosteraceae</taxon>
        <taxon>Zostera</taxon>
    </lineage>
</organism>
<evidence type="ECO:0000256" key="4">
    <source>
        <dbReference type="PROSITE-ProRule" id="PRU00175"/>
    </source>
</evidence>
<evidence type="ECO:0000313" key="6">
    <source>
        <dbReference type="EMBL" id="KMZ66323.1"/>
    </source>
</evidence>
<sequence length="350" mass="41199">MEDANAYSIQFYSRANPRQVFGIQDLSSIEERLRYDLLRLNSANRYSVIEEEKIANSYSINDYLREYSPEVSLIEESIVKDSFINEFIAEFPIYQYSAFEEIVGNSLEYSGEDSVGYLGEDLVKYSTGDSKYQESIECHLKKFDSDDSFGPVWIRNETYAIVKFVITPKKMKLSNTKSKWLQLHVVLSSKVIVSVFELNPFIRSVESAIYSIRKIIRQEKMLRHFYKHLASVSEVLGKFIHNEAIKVSNDDEVSILQLKFDNKLHNLFSMISDEYSKQCLKYAVWEYKTFENNNKNHDNRCMICLMKYAIYDEVIQINICTHVFHRQCILEWLTQRFRCPVCRIRPSHVL</sequence>
<protein>
    <recommendedName>
        <fullName evidence="5">RING-type domain-containing protein</fullName>
    </recommendedName>
</protein>
<dbReference type="STRING" id="29655.A0A0K9PB52"/>
<evidence type="ECO:0000256" key="2">
    <source>
        <dbReference type="ARBA" id="ARBA00022771"/>
    </source>
</evidence>
<name>A0A0K9PB52_ZOSMR</name>
<dbReference type="SMART" id="SM00184">
    <property type="entry name" value="RING"/>
    <property type="match status" value="1"/>
</dbReference>
<feature type="domain" description="RING-type" evidence="5">
    <location>
        <begin position="301"/>
        <end position="343"/>
    </location>
</feature>
<keyword evidence="7" id="KW-1185">Reference proteome</keyword>
<dbReference type="SUPFAM" id="SSF57850">
    <property type="entry name" value="RING/U-box"/>
    <property type="match status" value="1"/>
</dbReference>
<dbReference type="Pfam" id="PF13639">
    <property type="entry name" value="zf-RING_2"/>
    <property type="match status" value="1"/>
</dbReference>
<evidence type="ECO:0000313" key="7">
    <source>
        <dbReference type="Proteomes" id="UP000036987"/>
    </source>
</evidence>
<dbReference type="EMBL" id="LFYR01000981">
    <property type="protein sequence ID" value="KMZ66323.1"/>
    <property type="molecule type" value="Genomic_DNA"/>
</dbReference>
<keyword evidence="1" id="KW-0479">Metal-binding</keyword>
<accession>A0A0K9PB52</accession>
<dbReference type="GO" id="GO:0008270">
    <property type="term" value="F:zinc ion binding"/>
    <property type="evidence" value="ECO:0007669"/>
    <property type="project" value="UniProtKB-KW"/>
</dbReference>
<dbReference type="PROSITE" id="PS50089">
    <property type="entry name" value="ZF_RING_2"/>
    <property type="match status" value="1"/>
</dbReference>
<dbReference type="InterPro" id="IPR001841">
    <property type="entry name" value="Znf_RING"/>
</dbReference>
<reference evidence="7" key="1">
    <citation type="journal article" date="2016" name="Nature">
        <title>The genome of the seagrass Zostera marina reveals angiosperm adaptation to the sea.</title>
        <authorList>
            <person name="Olsen J.L."/>
            <person name="Rouze P."/>
            <person name="Verhelst B."/>
            <person name="Lin Y.-C."/>
            <person name="Bayer T."/>
            <person name="Collen J."/>
            <person name="Dattolo E."/>
            <person name="De Paoli E."/>
            <person name="Dittami S."/>
            <person name="Maumus F."/>
            <person name="Michel G."/>
            <person name="Kersting A."/>
            <person name="Lauritano C."/>
            <person name="Lohaus R."/>
            <person name="Toepel M."/>
            <person name="Tonon T."/>
            <person name="Vanneste K."/>
            <person name="Amirebrahimi M."/>
            <person name="Brakel J."/>
            <person name="Bostroem C."/>
            <person name="Chovatia M."/>
            <person name="Grimwood J."/>
            <person name="Jenkins J.W."/>
            <person name="Jueterbock A."/>
            <person name="Mraz A."/>
            <person name="Stam W.T."/>
            <person name="Tice H."/>
            <person name="Bornberg-Bauer E."/>
            <person name="Green P.J."/>
            <person name="Pearson G.A."/>
            <person name="Procaccini G."/>
            <person name="Duarte C.M."/>
            <person name="Schmutz J."/>
            <person name="Reusch T.B.H."/>
            <person name="Van de Peer Y."/>
        </authorList>
    </citation>
    <scope>NUCLEOTIDE SEQUENCE [LARGE SCALE GENOMIC DNA]</scope>
    <source>
        <strain evidence="7">cv. Finnish</strain>
    </source>
</reference>
<keyword evidence="2 4" id="KW-0863">Zinc-finger</keyword>
<dbReference type="PANTHER" id="PTHR45969">
    <property type="entry name" value="RING ZINC FINGER PROTEIN-RELATED"/>
    <property type="match status" value="1"/>
</dbReference>
<dbReference type="InterPro" id="IPR013083">
    <property type="entry name" value="Znf_RING/FYVE/PHD"/>
</dbReference>
<dbReference type="Gene3D" id="3.30.40.10">
    <property type="entry name" value="Zinc/RING finger domain, C3HC4 (zinc finger)"/>
    <property type="match status" value="1"/>
</dbReference>
<gene>
    <name evidence="6" type="ORF">ZOSMA_2G03390</name>
</gene>
<evidence type="ECO:0000259" key="5">
    <source>
        <dbReference type="PROSITE" id="PS50089"/>
    </source>
</evidence>
<dbReference type="GO" id="GO:0016567">
    <property type="term" value="P:protein ubiquitination"/>
    <property type="evidence" value="ECO:0000318"/>
    <property type="project" value="GO_Central"/>
</dbReference>
<evidence type="ECO:0000256" key="1">
    <source>
        <dbReference type="ARBA" id="ARBA00022723"/>
    </source>
</evidence>
<proteinExistence type="predicted"/>
<keyword evidence="3" id="KW-0862">Zinc</keyword>
<evidence type="ECO:0000256" key="3">
    <source>
        <dbReference type="ARBA" id="ARBA00022833"/>
    </source>
</evidence>
<dbReference type="AlphaFoldDB" id="A0A0K9PB52"/>
<dbReference type="Proteomes" id="UP000036987">
    <property type="component" value="Unassembled WGS sequence"/>
</dbReference>
<dbReference type="PANTHER" id="PTHR45969:SF69">
    <property type="entry name" value="FINGER DOMAIN PROTEIN, PUTATIVE (AFU_ORTHOLOGUE AFUA_3G12190)-RELATED"/>
    <property type="match status" value="1"/>
</dbReference>
<comment type="caution">
    <text evidence="6">The sequence shown here is derived from an EMBL/GenBank/DDBJ whole genome shotgun (WGS) entry which is preliminary data.</text>
</comment>
<dbReference type="OrthoDB" id="688307at2759"/>